<protein>
    <recommendedName>
        <fullName evidence="1">Adenylosuccinate synthetase</fullName>
        <shortName evidence="1">AMPSase</shortName>
        <shortName evidence="1">AdSS</shortName>
        <ecNumber evidence="1">6.3.4.4</ecNumber>
    </recommendedName>
    <alternativeName>
        <fullName evidence="1">IMP--aspartate ligase</fullName>
    </alternativeName>
</protein>
<dbReference type="SMART" id="SM00788">
    <property type="entry name" value="Adenylsucc_synt"/>
    <property type="match status" value="1"/>
</dbReference>
<dbReference type="Pfam" id="PF00709">
    <property type="entry name" value="Adenylsucc_synt"/>
    <property type="match status" value="1"/>
</dbReference>
<dbReference type="GO" id="GO:0046040">
    <property type="term" value="P:IMP metabolic process"/>
    <property type="evidence" value="ECO:0007669"/>
    <property type="project" value="TreeGrafter"/>
</dbReference>
<name>A0A9P9AWQ9_9HYPO</name>
<evidence type="ECO:0000313" key="2">
    <source>
        <dbReference type="EMBL" id="KAH6900707.1"/>
    </source>
</evidence>
<dbReference type="InterPro" id="IPR042111">
    <property type="entry name" value="Adenylosuccinate_synth_dom3"/>
</dbReference>
<comment type="function">
    <text evidence="1">Plays an important role in the de novo pathway and in the salvage pathway of purine nucleotide biosynthesis. Catalyzes the first commited step in the biosynthesis of AMP from IMP.</text>
</comment>
<keyword evidence="1" id="KW-0436">Ligase</keyword>
<dbReference type="PANTHER" id="PTHR11846:SF0">
    <property type="entry name" value="ADENYLOSUCCINATE SYNTHETASE"/>
    <property type="match status" value="1"/>
</dbReference>
<dbReference type="GO" id="GO:0005525">
    <property type="term" value="F:GTP binding"/>
    <property type="evidence" value="ECO:0007669"/>
    <property type="project" value="UniProtKB-UniRule"/>
</dbReference>
<dbReference type="InterPro" id="IPR001114">
    <property type="entry name" value="Adenylosuccinate_synthetase"/>
</dbReference>
<organism evidence="2 3">
    <name type="scientific">Thelonectria olida</name>
    <dbReference type="NCBI Taxonomy" id="1576542"/>
    <lineage>
        <taxon>Eukaryota</taxon>
        <taxon>Fungi</taxon>
        <taxon>Dikarya</taxon>
        <taxon>Ascomycota</taxon>
        <taxon>Pezizomycotina</taxon>
        <taxon>Sordariomycetes</taxon>
        <taxon>Hypocreomycetidae</taxon>
        <taxon>Hypocreales</taxon>
        <taxon>Nectriaceae</taxon>
        <taxon>Thelonectria</taxon>
    </lineage>
</organism>
<dbReference type="EC" id="6.3.4.4" evidence="1"/>
<dbReference type="OrthoDB" id="10265645at2759"/>
<gene>
    <name evidence="2" type="ORF">B0T10DRAFT_35350</name>
</gene>
<dbReference type="Gene3D" id="3.90.170.10">
    <property type="entry name" value="Adenylosuccinate Synthetase, subunit A, domain 3"/>
    <property type="match status" value="1"/>
</dbReference>
<keyword evidence="1" id="KW-0658">Purine biosynthesis</keyword>
<dbReference type="EMBL" id="JAGPYM010000001">
    <property type="protein sequence ID" value="KAH6900707.1"/>
    <property type="molecule type" value="Genomic_DNA"/>
</dbReference>
<keyword evidence="1" id="KW-0479">Metal-binding</keyword>
<comment type="caution">
    <text evidence="1">Lacks conserved residue(s) required for the propagation of feature annotation.</text>
</comment>
<keyword evidence="1" id="KW-0963">Cytoplasm</keyword>
<comment type="caution">
    <text evidence="2">The sequence shown here is derived from an EMBL/GenBank/DDBJ whole genome shotgun (WGS) entry which is preliminary data.</text>
</comment>
<evidence type="ECO:0000256" key="1">
    <source>
        <dbReference type="HAMAP-Rule" id="MF_03125"/>
    </source>
</evidence>
<comment type="pathway">
    <text evidence="1">Purine metabolism; AMP biosynthesis via de novo pathway; AMP from IMP: step 1/2.</text>
</comment>
<proteinExistence type="inferred from homology"/>
<dbReference type="SUPFAM" id="SSF52540">
    <property type="entry name" value="P-loop containing nucleoside triphosphate hydrolases"/>
    <property type="match status" value="1"/>
</dbReference>
<dbReference type="Proteomes" id="UP000777438">
    <property type="component" value="Unassembled WGS sequence"/>
</dbReference>
<comment type="catalytic activity">
    <reaction evidence="1">
        <text>IMP + L-aspartate + GTP = N(6)-(1,2-dicarboxyethyl)-AMP + GDP + phosphate + 2 H(+)</text>
        <dbReference type="Rhea" id="RHEA:15753"/>
        <dbReference type="ChEBI" id="CHEBI:15378"/>
        <dbReference type="ChEBI" id="CHEBI:29991"/>
        <dbReference type="ChEBI" id="CHEBI:37565"/>
        <dbReference type="ChEBI" id="CHEBI:43474"/>
        <dbReference type="ChEBI" id="CHEBI:57567"/>
        <dbReference type="ChEBI" id="CHEBI:58053"/>
        <dbReference type="ChEBI" id="CHEBI:58189"/>
        <dbReference type="EC" id="6.3.4.4"/>
    </reaction>
</comment>
<keyword evidence="1" id="KW-0342">GTP-binding</keyword>
<dbReference type="InterPro" id="IPR027417">
    <property type="entry name" value="P-loop_NTPase"/>
</dbReference>
<evidence type="ECO:0000313" key="3">
    <source>
        <dbReference type="Proteomes" id="UP000777438"/>
    </source>
</evidence>
<dbReference type="PANTHER" id="PTHR11846">
    <property type="entry name" value="ADENYLOSUCCINATE SYNTHETASE"/>
    <property type="match status" value="1"/>
</dbReference>
<dbReference type="AlphaFoldDB" id="A0A9P9AWQ9"/>
<comment type="similarity">
    <text evidence="1">Belongs to the adenylosuccinate synthetase family.</text>
</comment>
<keyword evidence="3" id="KW-1185">Reference proteome</keyword>
<feature type="binding site" evidence="1">
    <location>
        <begin position="28"/>
        <end position="30"/>
    </location>
    <ligand>
        <name>GTP</name>
        <dbReference type="ChEBI" id="CHEBI:37565"/>
    </ligand>
</feature>
<reference evidence="2 3" key="1">
    <citation type="journal article" date="2021" name="Nat. Commun.">
        <title>Genetic determinants of endophytism in the Arabidopsis root mycobiome.</title>
        <authorList>
            <person name="Mesny F."/>
            <person name="Miyauchi S."/>
            <person name="Thiergart T."/>
            <person name="Pickel B."/>
            <person name="Atanasova L."/>
            <person name="Karlsson M."/>
            <person name="Huettel B."/>
            <person name="Barry K.W."/>
            <person name="Haridas S."/>
            <person name="Chen C."/>
            <person name="Bauer D."/>
            <person name="Andreopoulos W."/>
            <person name="Pangilinan J."/>
            <person name="LaButti K."/>
            <person name="Riley R."/>
            <person name="Lipzen A."/>
            <person name="Clum A."/>
            <person name="Drula E."/>
            <person name="Henrissat B."/>
            <person name="Kohler A."/>
            <person name="Grigoriev I.V."/>
            <person name="Martin F.M."/>
            <person name="Hacquard S."/>
        </authorList>
    </citation>
    <scope>NUCLEOTIDE SEQUENCE [LARGE SCALE GENOMIC DNA]</scope>
    <source>
        <strain evidence="2 3">MPI-CAGE-CH-0241</strain>
    </source>
</reference>
<dbReference type="GO" id="GO:0004019">
    <property type="term" value="F:adenylosuccinate synthase activity"/>
    <property type="evidence" value="ECO:0007669"/>
    <property type="project" value="UniProtKB-UniRule"/>
</dbReference>
<comment type="subcellular location">
    <subcellularLocation>
        <location evidence="1">Cytoplasm</location>
    </subcellularLocation>
</comment>
<dbReference type="GO" id="GO:0005737">
    <property type="term" value="C:cytoplasm"/>
    <property type="evidence" value="ECO:0007669"/>
    <property type="project" value="UniProtKB-SubCell"/>
</dbReference>
<dbReference type="GO" id="GO:0044208">
    <property type="term" value="P:'de novo' AMP biosynthetic process"/>
    <property type="evidence" value="ECO:0007669"/>
    <property type="project" value="UniProtKB-UniRule"/>
</dbReference>
<keyword evidence="1" id="KW-0547">Nucleotide-binding</keyword>
<comment type="subunit">
    <text evidence="1">Homodimer.</text>
</comment>
<dbReference type="HAMAP" id="MF_00011">
    <property type="entry name" value="Adenylosucc_synth"/>
    <property type="match status" value="1"/>
</dbReference>
<comment type="cofactor">
    <cofactor evidence="1">
        <name>Mg(2+)</name>
        <dbReference type="ChEBI" id="CHEBI:18420"/>
    </cofactor>
    <text evidence="1">Binds 1 Mg(2+) ion per subunit.</text>
</comment>
<keyword evidence="1" id="KW-0460">Magnesium</keyword>
<dbReference type="GO" id="GO:0000287">
    <property type="term" value="F:magnesium ion binding"/>
    <property type="evidence" value="ECO:0007669"/>
    <property type="project" value="UniProtKB-UniRule"/>
</dbReference>
<sequence>MAMAEVSKYLMHRVTVDCNYYTSLNLTKLDVLDTFETIKIAIAYKIDGEELDSYPADLDILNRAEVVYHEMPGWQRPTTNARTYYDLPKAARDYVEYIEKFVGVKIKYIGTGPDREAMIQRA</sequence>
<accession>A0A9P9AWQ9</accession>
<feature type="binding site" evidence="1">
    <location>
        <begin position="110"/>
        <end position="112"/>
    </location>
    <ligand>
        <name>GTP</name>
        <dbReference type="ChEBI" id="CHEBI:37565"/>
    </ligand>
</feature>